<keyword evidence="2" id="KW-1185">Reference proteome</keyword>
<accession>A0A421B2W4</accession>
<organism evidence="1 2">
    <name type="scientific">Actinokineospora cianjurensis</name>
    <dbReference type="NCBI Taxonomy" id="585224"/>
    <lineage>
        <taxon>Bacteria</taxon>
        <taxon>Bacillati</taxon>
        <taxon>Actinomycetota</taxon>
        <taxon>Actinomycetes</taxon>
        <taxon>Pseudonocardiales</taxon>
        <taxon>Pseudonocardiaceae</taxon>
        <taxon>Actinokineospora</taxon>
    </lineage>
</organism>
<dbReference type="AlphaFoldDB" id="A0A421B2W4"/>
<dbReference type="EMBL" id="RCDD01000002">
    <property type="protein sequence ID" value="RLK58620.1"/>
    <property type="molecule type" value="Genomic_DNA"/>
</dbReference>
<dbReference type="OrthoDB" id="4548523at2"/>
<dbReference type="Pfam" id="PF04978">
    <property type="entry name" value="MST"/>
    <property type="match status" value="1"/>
</dbReference>
<dbReference type="Gene3D" id="1.20.120.450">
    <property type="entry name" value="dinb family like domain"/>
    <property type="match status" value="1"/>
</dbReference>
<gene>
    <name evidence="1" type="ORF">CLV68_3091</name>
</gene>
<dbReference type="InterPro" id="IPR007061">
    <property type="entry name" value="MST-like"/>
</dbReference>
<dbReference type="SUPFAM" id="SSF109854">
    <property type="entry name" value="DinB/YfiT-like putative metalloenzymes"/>
    <property type="match status" value="1"/>
</dbReference>
<comment type="caution">
    <text evidence="1">The sequence shown here is derived from an EMBL/GenBank/DDBJ whole genome shotgun (WGS) entry which is preliminary data.</text>
</comment>
<name>A0A421B2W4_9PSEU</name>
<sequence>MSDRAWPRTDATDELRLQWEFLAFLRATALIKATGLTPAQATETPLPGSPTMSVLGLLKHLTAVERYWLTRVAGGSDAPLLWDPDDVHAEWRPTPTDTLTTVTTAYRAEWTTAETAMSGLTPDDPARADPTRTVRWTLTHVIQETARHIGHLDLLREHLDGTTGE</sequence>
<evidence type="ECO:0000313" key="2">
    <source>
        <dbReference type="Proteomes" id="UP000282454"/>
    </source>
</evidence>
<proteinExistence type="predicted"/>
<dbReference type="RefSeq" id="WP_121391331.1">
    <property type="nucleotide sequence ID" value="NZ_RCDD01000002.1"/>
</dbReference>
<dbReference type="Proteomes" id="UP000282454">
    <property type="component" value="Unassembled WGS sequence"/>
</dbReference>
<dbReference type="InterPro" id="IPR034660">
    <property type="entry name" value="DinB/YfiT-like"/>
</dbReference>
<protein>
    <submittedName>
        <fullName evidence="1">Putative damage-inducible protein DinB</fullName>
    </submittedName>
</protein>
<evidence type="ECO:0000313" key="1">
    <source>
        <dbReference type="EMBL" id="RLK58620.1"/>
    </source>
</evidence>
<reference evidence="1 2" key="1">
    <citation type="submission" date="2018-10" db="EMBL/GenBank/DDBJ databases">
        <title>Genomic Encyclopedia of Archaeal and Bacterial Type Strains, Phase II (KMG-II): from individual species to whole genera.</title>
        <authorList>
            <person name="Goeker M."/>
        </authorList>
    </citation>
    <scope>NUCLEOTIDE SEQUENCE [LARGE SCALE GENOMIC DNA]</scope>
    <source>
        <strain evidence="1 2">DSM 45657</strain>
    </source>
</reference>